<reference evidence="1 2" key="1">
    <citation type="submission" date="2019-08" db="EMBL/GenBank/DDBJ databases">
        <authorList>
            <person name="Peeters C."/>
        </authorList>
    </citation>
    <scope>NUCLEOTIDE SEQUENCE [LARGE SCALE GENOMIC DNA]</scope>
    <source>
        <strain evidence="1 2">LMG 31121</strain>
    </source>
</reference>
<organism evidence="1 2">
    <name type="scientific">Pandoraea sputorum</name>
    <dbReference type="NCBI Taxonomy" id="93222"/>
    <lineage>
        <taxon>Bacteria</taxon>
        <taxon>Pseudomonadati</taxon>
        <taxon>Pseudomonadota</taxon>
        <taxon>Betaproteobacteria</taxon>
        <taxon>Burkholderiales</taxon>
        <taxon>Burkholderiaceae</taxon>
        <taxon>Pandoraea</taxon>
    </lineage>
</organism>
<sequence length="133" mass="14721">MLTAQQLADVRRHAGYPLLADTQVDDSRDLAYGWVSPGIWQTLNHRLTNLRPEEESVLVTTYLVMLAKLETAVTDSSDNLDTAQAAVWKHNANEVRDRLALFDTWRRRMCGFIGIAPGPMLGPGGSTITLGRA</sequence>
<accession>A0A5E5BFR8</accession>
<dbReference type="EMBL" id="CABPSR010000022">
    <property type="protein sequence ID" value="VVE85011.1"/>
    <property type="molecule type" value="Genomic_DNA"/>
</dbReference>
<dbReference type="Proteomes" id="UP000335538">
    <property type="component" value="Unassembled WGS sequence"/>
</dbReference>
<evidence type="ECO:0000313" key="1">
    <source>
        <dbReference type="EMBL" id="VVE85011.1"/>
    </source>
</evidence>
<evidence type="ECO:0000313" key="2">
    <source>
        <dbReference type="Proteomes" id="UP000335538"/>
    </source>
</evidence>
<dbReference type="AlphaFoldDB" id="A0A5E5BFR8"/>
<name>A0A5E5BFR8_9BURK</name>
<dbReference type="RefSeq" id="WP_150811194.1">
    <property type="nucleotide sequence ID" value="NZ_CABPSR010000022.1"/>
</dbReference>
<protein>
    <submittedName>
        <fullName evidence="1">Uncharacterized protein</fullName>
    </submittedName>
</protein>
<proteinExistence type="predicted"/>
<gene>
    <name evidence="1" type="ORF">PSP31121_05040</name>
</gene>